<dbReference type="Proteomes" id="UP000291591">
    <property type="component" value="Unassembled WGS sequence"/>
</dbReference>
<accession>A0A4Q7U8L2</accession>
<feature type="compositionally biased region" description="Basic and acidic residues" evidence="1">
    <location>
        <begin position="23"/>
        <end position="43"/>
    </location>
</feature>
<organism evidence="2 3">
    <name type="scientific">Pseudonocardia sediminis</name>
    <dbReference type="NCBI Taxonomy" id="1397368"/>
    <lineage>
        <taxon>Bacteria</taxon>
        <taxon>Bacillati</taxon>
        <taxon>Actinomycetota</taxon>
        <taxon>Actinomycetes</taxon>
        <taxon>Pseudonocardiales</taxon>
        <taxon>Pseudonocardiaceae</taxon>
        <taxon>Pseudonocardia</taxon>
    </lineage>
</organism>
<dbReference type="RefSeq" id="WP_130295434.1">
    <property type="nucleotide sequence ID" value="NZ_SHKL01000002.1"/>
</dbReference>
<evidence type="ECO:0000313" key="2">
    <source>
        <dbReference type="EMBL" id="RZT75526.1"/>
    </source>
</evidence>
<gene>
    <name evidence="2" type="ORF">EV383_6267</name>
</gene>
<reference evidence="2 3" key="1">
    <citation type="submission" date="2019-02" db="EMBL/GenBank/DDBJ databases">
        <title>Sequencing the genomes of 1000 actinobacteria strains.</title>
        <authorList>
            <person name="Klenk H.-P."/>
        </authorList>
    </citation>
    <scope>NUCLEOTIDE SEQUENCE [LARGE SCALE GENOMIC DNA]</scope>
    <source>
        <strain evidence="2 3">DSM 45779</strain>
    </source>
</reference>
<sequence length="64" mass="6950">MSRFSTRNHDGASGRGEPVDTVPAKDREGLDRSARAHGCDSRAELFSAPSLHHDAYDPQKAVTN</sequence>
<dbReference type="EMBL" id="SHKL01000002">
    <property type="protein sequence ID" value="RZT75526.1"/>
    <property type="molecule type" value="Genomic_DNA"/>
</dbReference>
<keyword evidence="3" id="KW-1185">Reference proteome</keyword>
<evidence type="ECO:0000313" key="3">
    <source>
        <dbReference type="Proteomes" id="UP000291591"/>
    </source>
</evidence>
<protein>
    <submittedName>
        <fullName evidence="2">Uncharacterized protein</fullName>
    </submittedName>
</protein>
<proteinExistence type="predicted"/>
<name>A0A4Q7U8L2_PSEST</name>
<evidence type="ECO:0000256" key="1">
    <source>
        <dbReference type="SAM" id="MobiDB-lite"/>
    </source>
</evidence>
<comment type="caution">
    <text evidence="2">The sequence shown here is derived from an EMBL/GenBank/DDBJ whole genome shotgun (WGS) entry which is preliminary data.</text>
</comment>
<feature type="region of interest" description="Disordered" evidence="1">
    <location>
        <begin position="1"/>
        <end position="64"/>
    </location>
</feature>
<dbReference type="AlphaFoldDB" id="A0A4Q7U8L2"/>